<dbReference type="Pfam" id="PF07992">
    <property type="entry name" value="Pyr_redox_2"/>
    <property type="match status" value="1"/>
</dbReference>
<keyword evidence="4" id="KW-0560">Oxidoreductase</keyword>
<protein>
    <recommendedName>
        <fullName evidence="5">FAD/NAD(P)-binding domain-containing protein</fullName>
    </recommendedName>
</protein>
<comment type="similarity">
    <text evidence="1">Belongs to the FAD-dependent oxidoreductase family.</text>
</comment>
<organism evidence="6 7">
    <name type="scientific">Lineolata rhizophorae</name>
    <dbReference type="NCBI Taxonomy" id="578093"/>
    <lineage>
        <taxon>Eukaryota</taxon>
        <taxon>Fungi</taxon>
        <taxon>Dikarya</taxon>
        <taxon>Ascomycota</taxon>
        <taxon>Pezizomycotina</taxon>
        <taxon>Dothideomycetes</taxon>
        <taxon>Dothideomycetes incertae sedis</taxon>
        <taxon>Lineolatales</taxon>
        <taxon>Lineolataceae</taxon>
        <taxon>Lineolata</taxon>
    </lineage>
</organism>
<dbReference type="InterPro" id="IPR023753">
    <property type="entry name" value="FAD/NAD-binding_dom"/>
</dbReference>
<dbReference type="GO" id="GO:0050660">
    <property type="term" value="F:flavin adenine dinucleotide binding"/>
    <property type="evidence" value="ECO:0007669"/>
    <property type="project" value="TreeGrafter"/>
</dbReference>
<evidence type="ECO:0000256" key="2">
    <source>
        <dbReference type="ARBA" id="ARBA00022630"/>
    </source>
</evidence>
<name>A0A6A6NUK4_9PEZI</name>
<evidence type="ECO:0000313" key="6">
    <source>
        <dbReference type="EMBL" id="KAF2455465.1"/>
    </source>
</evidence>
<gene>
    <name evidence="6" type="ORF">BDY21DRAFT_289059</name>
</gene>
<dbReference type="AlphaFoldDB" id="A0A6A6NUK4"/>
<dbReference type="GO" id="GO:0005737">
    <property type="term" value="C:cytoplasm"/>
    <property type="evidence" value="ECO:0007669"/>
    <property type="project" value="TreeGrafter"/>
</dbReference>
<evidence type="ECO:0000256" key="4">
    <source>
        <dbReference type="ARBA" id="ARBA00023002"/>
    </source>
</evidence>
<dbReference type="PRINTS" id="PR00368">
    <property type="entry name" value="FADPNR"/>
</dbReference>
<dbReference type="InterPro" id="IPR036188">
    <property type="entry name" value="FAD/NAD-bd_sf"/>
</dbReference>
<evidence type="ECO:0000259" key="5">
    <source>
        <dbReference type="Pfam" id="PF07992"/>
    </source>
</evidence>
<keyword evidence="3" id="KW-0274">FAD</keyword>
<evidence type="ECO:0000256" key="1">
    <source>
        <dbReference type="ARBA" id="ARBA00006442"/>
    </source>
</evidence>
<dbReference type="Proteomes" id="UP000799766">
    <property type="component" value="Unassembled WGS sequence"/>
</dbReference>
<dbReference type="OrthoDB" id="202203at2759"/>
<dbReference type="PANTHER" id="PTHR43735">
    <property type="entry name" value="APOPTOSIS-INDUCING FACTOR 1"/>
    <property type="match status" value="1"/>
</dbReference>
<reference evidence="6" key="1">
    <citation type="journal article" date="2020" name="Stud. Mycol.">
        <title>101 Dothideomycetes genomes: a test case for predicting lifestyles and emergence of pathogens.</title>
        <authorList>
            <person name="Haridas S."/>
            <person name="Albert R."/>
            <person name="Binder M."/>
            <person name="Bloem J."/>
            <person name="Labutti K."/>
            <person name="Salamov A."/>
            <person name="Andreopoulos B."/>
            <person name="Baker S."/>
            <person name="Barry K."/>
            <person name="Bills G."/>
            <person name="Bluhm B."/>
            <person name="Cannon C."/>
            <person name="Castanera R."/>
            <person name="Culley D."/>
            <person name="Daum C."/>
            <person name="Ezra D."/>
            <person name="Gonzalez J."/>
            <person name="Henrissat B."/>
            <person name="Kuo A."/>
            <person name="Liang C."/>
            <person name="Lipzen A."/>
            <person name="Lutzoni F."/>
            <person name="Magnuson J."/>
            <person name="Mondo S."/>
            <person name="Nolan M."/>
            <person name="Ohm R."/>
            <person name="Pangilinan J."/>
            <person name="Park H.-J."/>
            <person name="Ramirez L."/>
            <person name="Alfaro M."/>
            <person name="Sun H."/>
            <person name="Tritt A."/>
            <person name="Yoshinaga Y."/>
            <person name="Zwiers L.-H."/>
            <person name="Turgeon B."/>
            <person name="Goodwin S."/>
            <person name="Spatafora J."/>
            <person name="Crous P."/>
            <person name="Grigoriev I."/>
        </authorList>
    </citation>
    <scope>NUCLEOTIDE SEQUENCE</scope>
    <source>
        <strain evidence="6">ATCC 16933</strain>
    </source>
</reference>
<dbReference type="GO" id="GO:0004174">
    <property type="term" value="F:electron-transferring-flavoprotein dehydrogenase activity"/>
    <property type="evidence" value="ECO:0007669"/>
    <property type="project" value="TreeGrafter"/>
</dbReference>
<dbReference type="PANTHER" id="PTHR43735:SF3">
    <property type="entry name" value="FERROPTOSIS SUPPRESSOR PROTEIN 1"/>
    <property type="match status" value="1"/>
</dbReference>
<feature type="domain" description="FAD/NAD(P)-binding" evidence="5">
    <location>
        <begin position="7"/>
        <end position="324"/>
    </location>
</feature>
<dbReference type="EMBL" id="MU001686">
    <property type="protein sequence ID" value="KAF2455465.1"/>
    <property type="molecule type" value="Genomic_DNA"/>
</dbReference>
<keyword evidence="7" id="KW-1185">Reference proteome</keyword>
<keyword evidence="2" id="KW-0285">Flavoprotein</keyword>
<sequence length="432" mass="47440">MSRDTFNILILGGSFAGLSVAHQFLANVRPLLSQAPGAPDYRVVLVSPSTHIYWNIGAPRALVSADLVPIPRSFVNVEAGFKQYSFQDLLFVQGEATGLDAAERTVTVSCYNVQASIHSIPYHALVIATGSSSNSPLFSLHGPHERTMHALADFHTRLHTARSVLIVGGGPSGCETAGQMMQHFNRLAKEEQARMQPPSLSPYRTITLLSGGERLLPRLPESVARKAERQLKGLGVHVVHSLRLVAAKDDPDDGRINCYLSNEDMVTVDAYVLATGVLPNTNWLPHVLLDGFRYVATDPQTLRVRGDDAGERVYAVGDCASYSKNYVLDVYEAVPVLVHNLRNDLLAHEMRMLRGREGGASEEEINLMEDAGYMQNPTETQLLPITKRGGVGVVFDFKLPSFMVWVMKGRNYRVGKAKSVVHRGKDPYADPV</sequence>
<accession>A0A6A6NUK4</accession>
<dbReference type="Gene3D" id="3.50.50.100">
    <property type="match status" value="1"/>
</dbReference>
<dbReference type="PRINTS" id="PR00411">
    <property type="entry name" value="PNDRDTASEI"/>
</dbReference>
<evidence type="ECO:0000313" key="7">
    <source>
        <dbReference type="Proteomes" id="UP000799766"/>
    </source>
</evidence>
<dbReference type="SUPFAM" id="SSF51905">
    <property type="entry name" value="FAD/NAD(P)-binding domain"/>
    <property type="match status" value="1"/>
</dbReference>
<proteinExistence type="inferred from homology"/>
<evidence type="ECO:0000256" key="3">
    <source>
        <dbReference type="ARBA" id="ARBA00022827"/>
    </source>
</evidence>